<protein>
    <submittedName>
        <fullName evidence="1">Uncharacterized protein</fullName>
    </submittedName>
</protein>
<dbReference type="EMBL" id="BAAAUG010000034">
    <property type="protein sequence ID" value="GAA3099181.1"/>
    <property type="molecule type" value="Genomic_DNA"/>
</dbReference>
<evidence type="ECO:0000313" key="2">
    <source>
        <dbReference type="Proteomes" id="UP001501637"/>
    </source>
</evidence>
<comment type="caution">
    <text evidence="1">The sequence shown here is derived from an EMBL/GenBank/DDBJ whole genome shotgun (WGS) entry which is preliminary data.</text>
</comment>
<reference evidence="2" key="1">
    <citation type="journal article" date="2019" name="Int. J. Syst. Evol. Microbiol.">
        <title>The Global Catalogue of Microorganisms (GCM) 10K type strain sequencing project: providing services to taxonomists for standard genome sequencing and annotation.</title>
        <authorList>
            <consortium name="The Broad Institute Genomics Platform"/>
            <consortium name="The Broad Institute Genome Sequencing Center for Infectious Disease"/>
            <person name="Wu L."/>
            <person name="Ma J."/>
        </authorList>
    </citation>
    <scope>NUCLEOTIDE SEQUENCE [LARGE SCALE GENOMIC DNA]</scope>
    <source>
        <strain evidence="2">JCM 9092</strain>
    </source>
</reference>
<organism evidence="1 2">
    <name type="scientific">Streptomyces rectiviolaceus</name>
    <dbReference type="NCBI Taxonomy" id="332591"/>
    <lineage>
        <taxon>Bacteria</taxon>
        <taxon>Bacillati</taxon>
        <taxon>Actinomycetota</taxon>
        <taxon>Actinomycetes</taxon>
        <taxon>Kitasatosporales</taxon>
        <taxon>Streptomycetaceae</taxon>
        <taxon>Streptomyces</taxon>
    </lineage>
</organism>
<gene>
    <name evidence="1" type="ORF">GCM10010449_23110</name>
</gene>
<evidence type="ECO:0000313" key="1">
    <source>
        <dbReference type="EMBL" id="GAA3099181.1"/>
    </source>
</evidence>
<accession>A0ABP6MC41</accession>
<keyword evidence="2" id="KW-1185">Reference proteome</keyword>
<sequence>MHQATSGRRSSEYRVAFPSTLLAACGGCTDAPPNGQRQRRGTTTPVSGYGADVDAGDWATWVGSAAATVAAVASVAVWWRERSAVAWEFDRAERGRSFVRNAGSAAARDVHVRVGSAADGSDVDAEARAASVAPGEVVPVLTFAHMSSPADFSVVVTWRGRLGRRERWTRALH</sequence>
<dbReference type="Proteomes" id="UP001501637">
    <property type="component" value="Unassembled WGS sequence"/>
</dbReference>
<proteinExistence type="predicted"/>
<name>A0ABP6MC41_9ACTN</name>